<sequence length="106" mass="11387">MSDKGFFASICSFFKGLFSSDSDSCCKPESKAAAAPASKKANDGLTGVERYIRAQSNSGSKLTGVEKYIRSQLSSNKTMTGVEKYIRSKANAAPLTGVERYIRSKA</sequence>
<dbReference type="PATRIC" id="fig|291169.3.peg.1876"/>
<accession>A0A1E3GQR5</accession>
<keyword evidence="2" id="KW-1185">Reference proteome</keyword>
<organism evidence="1 2">
    <name type="scientific">Methylophaga muralis</name>
    <dbReference type="NCBI Taxonomy" id="291169"/>
    <lineage>
        <taxon>Bacteria</taxon>
        <taxon>Pseudomonadati</taxon>
        <taxon>Pseudomonadota</taxon>
        <taxon>Gammaproteobacteria</taxon>
        <taxon>Thiotrichales</taxon>
        <taxon>Piscirickettsiaceae</taxon>
        <taxon>Methylophaga</taxon>
    </lineage>
</organism>
<evidence type="ECO:0000313" key="2">
    <source>
        <dbReference type="Proteomes" id="UP000094379"/>
    </source>
</evidence>
<name>A0A1E3GQR5_9GAMM</name>
<proteinExistence type="predicted"/>
<dbReference type="RefSeq" id="WP_069296297.1">
    <property type="nucleotide sequence ID" value="NZ_MCRI01000020.1"/>
</dbReference>
<dbReference type="STRING" id="291169.A9E74_01866"/>
<evidence type="ECO:0000313" key="1">
    <source>
        <dbReference type="EMBL" id="ODN66393.1"/>
    </source>
</evidence>
<comment type="caution">
    <text evidence="1">The sequence shown here is derived from an EMBL/GenBank/DDBJ whole genome shotgun (WGS) entry which is preliminary data.</text>
</comment>
<protein>
    <submittedName>
        <fullName evidence="1">Uncharacterized protein</fullName>
    </submittedName>
</protein>
<dbReference type="EMBL" id="MCRI01000020">
    <property type="protein sequence ID" value="ODN66393.1"/>
    <property type="molecule type" value="Genomic_DNA"/>
</dbReference>
<reference evidence="1 2" key="1">
    <citation type="submission" date="2016-07" db="EMBL/GenBank/DDBJ databases">
        <title>Draft Genome Sequence of Methylophaga muralis Bur 1.</title>
        <authorList>
            <person name="Vasilenko O.V."/>
            <person name="Doronina N.V."/>
            <person name="Shmareva M.N."/>
            <person name="Tarlachkov S.V."/>
            <person name="Mustakhimov I."/>
            <person name="Trotsenko Y.A."/>
        </authorList>
    </citation>
    <scope>NUCLEOTIDE SEQUENCE [LARGE SCALE GENOMIC DNA]</scope>
    <source>
        <strain evidence="1 2">Bur 1</strain>
    </source>
</reference>
<gene>
    <name evidence="1" type="ORF">A9E74_01866</name>
</gene>
<dbReference type="Proteomes" id="UP000094379">
    <property type="component" value="Unassembled WGS sequence"/>
</dbReference>
<dbReference type="AlphaFoldDB" id="A0A1E3GQR5"/>